<evidence type="ECO:0000256" key="4">
    <source>
        <dbReference type="ARBA" id="ARBA00022692"/>
    </source>
</evidence>
<feature type="domain" description="G-protein coupled receptors family 1 profile" evidence="10">
    <location>
        <begin position="73"/>
        <end position="321"/>
    </location>
</feature>
<reference evidence="12" key="1">
    <citation type="submission" date="2025-08" db="UniProtKB">
        <authorList>
            <consortium name="RefSeq"/>
        </authorList>
    </citation>
    <scope>IDENTIFICATION</scope>
    <source>
        <strain evidence="12">J_2021</strain>
        <tissue evidence="12">Erythrocytes</tissue>
    </source>
</reference>
<dbReference type="InterPro" id="IPR000276">
    <property type="entry name" value="GPCR_Rhodpsn"/>
</dbReference>
<keyword evidence="8" id="KW-0807">Transducer</keyword>
<keyword evidence="11" id="KW-1185">Reference proteome</keyword>
<keyword evidence="7 9" id="KW-0472">Membrane</keyword>
<dbReference type="InterPro" id="IPR036691">
    <property type="entry name" value="Endo/exonu/phosph_ase_sf"/>
</dbReference>
<keyword evidence="3" id="KW-0716">Sensory transduction</keyword>
<feature type="transmembrane region" description="Helical" evidence="9">
    <location>
        <begin position="175"/>
        <end position="193"/>
    </location>
</feature>
<evidence type="ECO:0000259" key="10">
    <source>
        <dbReference type="PROSITE" id="PS50262"/>
    </source>
</evidence>
<keyword evidence="2" id="KW-1003">Cell membrane</keyword>
<name>A0A8J1LSG2_XENLA</name>
<dbReference type="GO" id="GO:0050911">
    <property type="term" value="P:detection of chemical stimulus involved in sensory perception of smell"/>
    <property type="evidence" value="ECO:0000318"/>
    <property type="project" value="GO_Central"/>
</dbReference>
<protein>
    <submittedName>
        <fullName evidence="12">Olfactory receptor 1019</fullName>
    </submittedName>
</protein>
<feature type="transmembrane region" description="Helical" evidence="9">
    <location>
        <begin position="303"/>
        <end position="323"/>
    </location>
</feature>
<dbReference type="GO" id="GO:0004930">
    <property type="term" value="F:G protein-coupled receptor activity"/>
    <property type="evidence" value="ECO:0007669"/>
    <property type="project" value="InterPro"/>
</dbReference>
<dbReference type="GO" id="GO:0005886">
    <property type="term" value="C:plasma membrane"/>
    <property type="evidence" value="ECO:0000318"/>
    <property type="project" value="GO_Central"/>
</dbReference>
<evidence type="ECO:0000256" key="2">
    <source>
        <dbReference type="ARBA" id="ARBA00022475"/>
    </source>
</evidence>
<evidence type="ECO:0000256" key="8">
    <source>
        <dbReference type="ARBA" id="ARBA00023224"/>
    </source>
</evidence>
<gene>
    <name evidence="12" type="primary">LOC108701873</name>
</gene>
<dbReference type="Proteomes" id="UP000186698">
    <property type="component" value="Chromosome 9_10L"/>
</dbReference>
<evidence type="ECO:0000256" key="5">
    <source>
        <dbReference type="ARBA" id="ARBA00022725"/>
    </source>
</evidence>
<feature type="transmembrane region" description="Helical" evidence="9">
    <location>
        <begin position="228"/>
        <end position="257"/>
    </location>
</feature>
<evidence type="ECO:0000313" key="11">
    <source>
        <dbReference type="Proteomes" id="UP000186698"/>
    </source>
</evidence>
<feature type="transmembrane region" description="Helical" evidence="9">
    <location>
        <begin position="141"/>
        <end position="163"/>
    </location>
</feature>
<keyword evidence="4 9" id="KW-0812">Transmembrane</keyword>
<dbReference type="PRINTS" id="PR00237">
    <property type="entry name" value="GPCRRHODOPSN"/>
</dbReference>
<sequence length="358" mass="40668">METIDSDKALIIGGNFNYTHDARDCNVPKKRDSSESVLRVLIIHFSLVDIWREQNPETDVFTYVRDPLVNKASENVRIYVYSLKMNNDTVTEFILLGLSNDPVTQILLFVVFTTVYILILLGNTLIIFLTITDQCLHTPMYFFLFNLSLLDILYSTSLLPRMLKDLLSLHKSISFGELFISVVFFISISYVALTLNVNLCGHNKINHFICEVPEIISLGCENISVVEFVIYLGAIVILLTPVTFIAISYIQIILTILNLASGAGKQKAFSTCSSHIMVVTIFYGSAMAAYVKPKSSSVPDNDKIIALFYVFLTPLLNPFIYTIRNKDVKESLKKMLSLERFLLRSIYTKSFLFDIRRI</sequence>
<dbReference type="PROSITE" id="PS50262">
    <property type="entry name" value="G_PROTEIN_RECEP_F1_2"/>
    <property type="match status" value="1"/>
</dbReference>
<dbReference type="GO" id="GO:0004984">
    <property type="term" value="F:olfactory receptor activity"/>
    <property type="evidence" value="ECO:0000318"/>
    <property type="project" value="GO_Central"/>
</dbReference>
<evidence type="ECO:0000256" key="9">
    <source>
        <dbReference type="SAM" id="Phobius"/>
    </source>
</evidence>
<evidence type="ECO:0000313" key="12">
    <source>
        <dbReference type="RefSeq" id="XP_041432224.1"/>
    </source>
</evidence>
<feature type="transmembrane region" description="Helical" evidence="9">
    <location>
        <begin position="106"/>
        <end position="129"/>
    </location>
</feature>
<keyword evidence="12" id="KW-0675">Receptor</keyword>
<dbReference type="OrthoDB" id="6147321at2759"/>
<keyword evidence="6 9" id="KW-1133">Transmembrane helix</keyword>
<evidence type="ECO:0000256" key="3">
    <source>
        <dbReference type="ARBA" id="ARBA00022606"/>
    </source>
</evidence>
<dbReference type="KEGG" id="xla:108701873"/>
<dbReference type="RefSeq" id="XP_041432224.1">
    <property type="nucleotide sequence ID" value="XM_041576290.1"/>
</dbReference>
<dbReference type="InterPro" id="IPR017452">
    <property type="entry name" value="GPCR_Rhodpsn_7TM"/>
</dbReference>
<dbReference type="SUPFAM" id="SSF56219">
    <property type="entry name" value="DNase I-like"/>
    <property type="match status" value="1"/>
</dbReference>
<keyword evidence="5" id="KW-0552">Olfaction</keyword>
<feature type="transmembrane region" description="Helical" evidence="9">
    <location>
        <begin position="269"/>
        <end position="291"/>
    </location>
</feature>
<organism evidence="11 12">
    <name type="scientific">Xenopus laevis</name>
    <name type="common">African clawed frog</name>
    <dbReference type="NCBI Taxonomy" id="8355"/>
    <lineage>
        <taxon>Eukaryota</taxon>
        <taxon>Metazoa</taxon>
        <taxon>Chordata</taxon>
        <taxon>Craniata</taxon>
        <taxon>Vertebrata</taxon>
        <taxon>Euteleostomi</taxon>
        <taxon>Amphibia</taxon>
        <taxon>Batrachia</taxon>
        <taxon>Anura</taxon>
        <taxon>Pipoidea</taxon>
        <taxon>Pipidae</taxon>
        <taxon>Xenopodinae</taxon>
        <taxon>Xenopus</taxon>
        <taxon>Xenopus</taxon>
    </lineage>
</organism>
<comment type="subcellular location">
    <subcellularLocation>
        <location evidence="1">Cell membrane</location>
        <topology evidence="1">Multi-pass membrane protein</topology>
    </subcellularLocation>
</comment>
<accession>A0A8J1LSG2</accession>
<dbReference type="Gene3D" id="1.20.1070.10">
    <property type="entry name" value="Rhodopsin 7-helix transmembrane proteins"/>
    <property type="match status" value="2"/>
</dbReference>
<dbReference type="Gene3D" id="3.60.10.10">
    <property type="entry name" value="Endonuclease/exonuclease/phosphatase"/>
    <property type="match status" value="1"/>
</dbReference>
<dbReference type="GeneID" id="108701873"/>
<dbReference type="Pfam" id="PF13853">
    <property type="entry name" value="7tm_4"/>
    <property type="match status" value="1"/>
</dbReference>
<evidence type="ECO:0000256" key="1">
    <source>
        <dbReference type="ARBA" id="ARBA00004651"/>
    </source>
</evidence>
<evidence type="ECO:0000256" key="6">
    <source>
        <dbReference type="ARBA" id="ARBA00022989"/>
    </source>
</evidence>
<proteinExistence type="predicted"/>
<dbReference type="PRINTS" id="PR00245">
    <property type="entry name" value="OLFACTORYR"/>
</dbReference>
<dbReference type="AlphaFoldDB" id="A0A8J1LSG2"/>
<dbReference type="PANTHER" id="PTHR26453">
    <property type="entry name" value="OLFACTORY RECEPTOR"/>
    <property type="match status" value="1"/>
</dbReference>
<evidence type="ECO:0000256" key="7">
    <source>
        <dbReference type="ARBA" id="ARBA00023136"/>
    </source>
</evidence>
<dbReference type="SUPFAM" id="SSF81321">
    <property type="entry name" value="Family A G protein-coupled receptor-like"/>
    <property type="match status" value="1"/>
</dbReference>
<dbReference type="InterPro" id="IPR000725">
    <property type="entry name" value="Olfact_rcpt"/>
</dbReference>